<evidence type="ECO:0000256" key="1">
    <source>
        <dbReference type="ARBA" id="ARBA00023013"/>
    </source>
</evidence>
<organism evidence="4 5">
    <name type="scientific">Kalanchoe fedtschenkoi</name>
    <name type="common">Lavender scallops</name>
    <name type="synonym">South American air plant</name>
    <dbReference type="NCBI Taxonomy" id="63787"/>
    <lineage>
        <taxon>Eukaryota</taxon>
        <taxon>Viridiplantae</taxon>
        <taxon>Streptophyta</taxon>
        <taxon>Embryophyta</taxon>
        <taxon>Tracheophyta</taxon>
        <taxon>Spermatophyta</taxon>
        <taxon>Magnoliopsida</taxon>
        <taxon>eudicotyledons</taxon>
        <taxon>Gunneridae</taxon>
        <taxon>Pentapetalae</taxon>
        <taxon>Saxifragales</taxon>
        <taxon>Crassulaceae</taxon>
        <taxon>Kalanchoe</taxon>
    </lineage>
</organism>
<name>A0A7N0V6Q0_KALFE</name>
<feature type="region of interest" description="Disordered" evidence="3">
    <location>
        <begin position="1"/>
        <end position="31"/>
    </location>
</feature>
<dbReference type="Gramene" id="Kaladp0100s0075.1.v1.1">
    <property type="protein sequence ID" value="Kaladp0100s0075.1.v1.1"/>
    <property type="gene ID" value="Kaladp0100s0075.v1.1"/>
</dbReference>
<dbReference type="PANTHER" id="PTHR33142">
    <property type="entry name" value="CYCLIN-DEPENDENT PROTEIN KINASE INHIBITOR SMR13"/>
    <property type="match status" value="1"/>
</dbReference>
<dbReference type="GO" id="GO:0004860">
    <property type="term" value="F:protein kinase inhibitor activity"/>
    <property type="evidence" value="ECO:0007669"/>
    <property type="project" value="UniProtKB-KW"/>
</dbReference>
<evidence type="ECO:0000313" key="4">
    <source>
        <dbReference type="EnsemblPlants" id="Kaladp0100s0075.1.v1.1"/>
    </source>
</evidence>
<dbReference type="GO" id="GO:0032875">
    <property type="term" value="P:regulation of DNA endoreduplication"/>
    <property type="evidence" value="ECO:0007669"/>
    <property type="project" value="InterPro"/>
</dbReference>
<proteinExistence type="predicted"/>
<feature type="compositionally biased region" description="Basic and acidic residues" evidence="3">
    <location>
        <begin position="17"/>
        <end position="26"/>
    </location>
</feature>
<protein>
    <submittedName>
        <fullName evidence="4">Uncharacterized protein</fullName>
    </submittedName>
</protein>
<sequence length="89" mass="9949">MSNKSRCNGSVEEEEEGCRTPKRPTDKVMMVCPPAPKKKRRAAAMQCPKLQQGLPNDIVYFHPPDLEILFANVNASNTKQLQHLLSVSV</sequence>
<keyword evidence="2" id="KW-0131">Cell cycle</keyword>
<keyword evidence="5" id="KW-1185">Reference proteome</keyword>
<dbReference type="GO" id="GO:0005634">
    <property type="term" value="C:nucleus"/>
    <property type="evidence" value="ECO:0007669"/>
    <property type="project" value="TreeGrafter"/>
</dbReference>
<reference evidence="4" key="1">
    <citation type="submission" date="2021-01" db="UniProtKB">
        <authorList>
            <consortium name="EnsemblPlants"/>
        </authorList>
    </citation>
    <scope>IDENTIFICATION</scope>
</reference>
<evidence type="ECO:0000256" key="2">
    <source>
        <dbReference type="ARBA" id="ARBA00023306"/>
    </source>
</evidence>
<dbReference type="EnsemblPlants" id="Kaladp0100s0075.1.v1.1">
    <property type="protein sequence ID" value="Kaladp0100s0075.1.v1.1"/>
    <property type="gene ID" value="Kaladp0100s0075.v1.1"/>
</dbReference>
<evidence type="ECO:0000256" key="3">
    <source>
        <dbReference type="SAM" id="MobiDB-lite"/>
    </source>
</evidence>
<dbReference type="InterPro" id="IPR040389">
    <property type="entry name" value="SMR"/>
</dbReference>
<dbReference type="OMA" id="RECRIPL"/>
<dbReference type="Proteomes" id="UP000594263">
    <property type="component" value="Unplaced"/>
</dbReference>
<accession>A0A7N0V6Q0</accession>
<dbReference type="AlphaFoldDB" id="A0A7N0V6Q0"/>
<keyword evidence="1" id="KW-0649">Protein kinase inhibitor</keyword>
<evidence type="ECO:0000313" key="5">
    <source>
        <dbReference type="Proteomes" id="UP000594263"/>
    </source>
</evidence>
<dbReference type="PANTHER" id="PTHR33142:SF15">
    <property type="entry name" value="CYCLIN-DEPENDENT PROTEIN KINASE INHIBITOR SMR4"/>
    <property type="match status" value="1"/>
</dbReference>